<evidence type="ECO:0000313" key="1">
    <source>
        <dbReference type="EMBL" id="MEQ2486010.1"/>
    </source>
</evidence>
<accession>A0ABV1FNQ6</accession>
<proteinExistence type="predicted"/>
<sequence length="74" mass="8226">MNSNQQKTPGLNCPKCGAFIPTSISELLSASGLRCPQCHLVLTINRHESKRAMEILKNVDEAQQNLKKATSFQR</sequence>
<name>A0ABV1FNQ6_9BACT</name>
<protein>
    <recommendedName>
        <fullName evidence="3">Com family DNA-binding transcriptional regulator</fullName>
    </recommendedName>
</protein>
<organism evidence="1 2">
    <name type="scientific">Hallella faecis</name>
    <dbReference type="NCBI Taxonomy" id="2841596"/>
    <lineage>
        <taxon>Bacteria</taxon>
        <taxon>Pseudomonadati</taxon>
        <taxon>Bacteroidota</taxon>
        <taxon>Bacteroidia</taxon>
        <taxon>Bacteroidales</taxon>
        <taxon>Prevotellaceae</taxon>
        <taxon>Hallella</taxon>
    </lineage>
</organism>
<evidence type="ECO:0000313" key="2">
    <source>
        <dbReference type="Proteomes" id="UP001487296"/>
    </source>
</evidence>
<evidence type="ECO:0008006" key="3">
    <source>
        <dbReference type="Google" id="ProtNLM"/>
    </source>
</evidence>
<reference evidence="1 2" key="1">
    <citation type="submission" date="2024-04" db="EMBL/GenBank/DDBJ databases">
        <title>Human intestinal bacterial collection.</title>
        <authorList>
            <person name="Pauvert C."/>
            <person name="Hitch T.C.A."/>
            <person name="Clavel T."/>
        </authorList>
    </citation>
    <scope>NUCLEOTIDE SEQUENCE [LARGE SCALE GENOMIC DNA]</scope>
    <source>
        <strain evidence="1 2">CLA-AA-H145</strain>
    </source>
</reference>
<comment type="caution">
    <text evidence="1">The sequence shown here is derived from an EMBL/GenBank/DDBJ whole genome shotgun (WGS) entry which is preliminary data.</text>
</comment>
<dbReference type="RefSeq" id="WP_215759007.1">
    <property type="nucleotide sequence ID" value="NZ_JAHKBE010000005.1"/>
</dbReference>
<gene>
    <name evidence="1" type="ORF">AAAT34_02950</name>
</gene>
<dbReference type="EMBL" id="JBBNFP010000006">
    <property type="protein sequence ID" value="MEQ2486010.1"/>
    <property type="molecule type" value="Genomic_DNA"/>
</dbReference>
<keyword evidence="2" id="KW-1185">Reference proteome</keyword>
<dbReference type="Proteomes" id="UP001487296">
    <property type="component" value="Unassembled WGS sequence"/>
</dbReference>